<dbReference type="InterPro" id="IPR051928">
    <property type="entry name" value="NorD/CobT"/>
</dbReference>
<dbReference type="SUPFAM" id="SSF53300">
    <property type="entry name" value="vWA-like"/>
    <property type="match status" value="1"/>
</dbReference>
<evidence type="ECO:0000259" key="2">
    <source>
        <dbReference type="SMART" id="SM00327"/>
    </source>
</evidence>
<dbReference type="RefSeq" id="WP_120118615.1">
    <property type="nucleotide sequence ID" value="NZ_BORI01000006.1"/>
</dbReference>
<dbReference type="OrthoDB" id="2370292at2"/>
<proteinExistence type="predicted"/>
<dbReference type="AlphaFoldDB" id="A0A429X3G6"/>
<dbReference type="EMBL" id="BORJ01000022">
    <property type="protein sequence ID" value="GIN99243.1"/>
    <property type="molecule type" value="Genomic_DNA"/>
</dbReference>
<dbReference type="SMART" id="SM00327">
    <property type="entry name" value="VWA"/>
    <property type="match status" value="1"/>
</dbReference>
<dbReference type="Proteomes" id="UP000287296">
    <property type="component" value="Unassembled WGS sequence"/>
</dbReference>
<feature type="domain" description="VWFA" evidence="2">
    <location>
        <begin position="442"/>
        <end position="632"/>
    </location>
</feature>
<evidence type="ECO:0000313" key="5">
    <source>
        <dbReference type="Proteomes" id="UP000287296"/>
    </source>
</evidence>
<feature type="compositionally biased region" description="Basic and acidic residues" evidence="1">
    <location>
        <begin position="261"/>
        <end position="284"/>
    </location>
</feature>
<sequence length="638" mass="73621">MHRFIAFNDEKADTLLMLELTDLAKTLTKSSLYEAEIRAHSYLSKRERKVFVSHFWNHRPDWVKKPGMKSDVYLRALGNINFTDFQDVDQFRDIISASPIPRFAGHLFVLAEDLRIEELCKKERPGMAFEFNVRRKIYTEYFESQLIVNLEKNLFIDALFNLVYLILNSGSPVLAIPSFNPEIDEGIPLIRSELENFYETQSTRSVADVCLKIVERAAQVVKTDMINEYYHLPGQEQNLLDDMSFTDLLRKDPLQNDDTVEEKTGGDEELHEEEMGTWHRETESPGKSFMQFNLDQGTKTDIAGGSEREGEEGDQALGIVQGRSKPTDKKEYSRMELTSMDELESPNGKIKYGTSNKNARSVFLKAGRPDKEAVAEYGKLEKEVKFYHKKLKNIIERIMEKKETDHRSHLQMGRLGKNLLSFFTDENPKLFYKKSEPGKEIDASFILLIDCSASMFDKIEETRRGIILFHEALKSVGVPHEIIGFWEDANESSVDEQPNYFFQVIPFSVSLHQKTGPEIMELEAMEDNRDGYAIRIVAERLLERKEKEKFLIIFSDGEPAAFDYNNGIVDTHEAVMEVRKKGIEIFNIFLSTSGLEFEQKKVFENIYGNRSIIAPYVEELPDVLFPLLKNILTKSIYM</sequence>
<evidence type="ECO:0000313" key="4">
    <source>
        <dbReference type="EMBL" id="RST57911.1"/>
    </source>
</evidence>
<dbReference type="InterPro" id="IPR002035">
    <property type="entry name" value="VWF_A"/>
</dbReference>
<feature type="region of interest" description="Disordered" evidence="1">
    <location>
        <begin position="252"/>
        <end position="285"/>
    </location>
</feature>
<dbReference type="Gene3D" id="3.40.50.410">
    <property type="entry name" value="von Willebrand factor, type A domain"/>
    <property type="match status" value="1"/>
</dbReference>
<evidence type="ECO:0000256" key="1">
    <source>
        <dbReference type="SAM" id="MobiDB-lite"/>
    </source>
</evidence>
<keyword evidence="6" id="KW-1185">Reference proteome</keyword>
<organism evidence="4 5">
    <name type="scientific">Siminovitchia terrae</name>
    <name type="common">Bacillus terrae</name>
    <dbReference type="NCBI Taxonomy" id="1914933"/>
    <lineage>
        <taxon>Bacteria</taxon>
        <taxon>Bacillati</taxon>
        <taxon>Bacillota</taxon>
        <taxon>Bacilli</taxon>
        <taxon>Bacillales</taxon>
        <taxon>Bacillaceae</taxon>
        <taxon>Siminovitchia</taxon>
    </lineage>
</organism>
<gene>
    <name evidence="3" type="primary">yojO</name>
    <name evidence="4" type="ORF">D5F11_019980</name>
    <name evidence="3" type="ORF">J6TS1_51130</name>
</gene>
<dbReference type="Proteomes" id="UP000680670">
    <property type="component" value="Unassembled WGS sequence"/>
</dbReference>
<reference evidence="4 5" key="1">
    <citation type="submission" date="2018-12" db="EMBL/GenBank/DDBJ databases">
        <authorList>
            <person name="Sun L."/>
            <person name="Chen Z."/>
        </authorList>
    </citation>
    <scope>NUCLEOTIDE SEQUENCE [LARGE SCALE GENOMIC DNA]</scope>
    <source>
        <strain evidence="4 5">LMG 29736</strain>
    </source>
</reference>
<dbReference type="PANTHER" id="PTHR41248:SF1">
    <property type="entry name" value="NORD PROTEIN"/>
    <property type="match status" value="1"/>
</dbReference>
<dbReference type="PANTHER" id="PTHR41248">
    <property type="entry name" value="NORD PROTEIN"/>
    <property type="match status" value="1"/>
</dbReference>
<dbReference type="InterPro" id="IPR036465">
    <property type="entry name" value="vWFA_dom_sf"/>
</dbReference>
<name>A0A429X3G6_SIMTE</name>
<dbReference type="CDD" id="cd01454">
    <property type="entry name" value="vWA_norD_type"/>
    <property type="match status" value="1"/>
</dbReference>
<accession>A0A429X3G6</accession>
<evidence type="ECO:0000313" key="6">
    <source>
        <dbReference type="Proteomes" id="UP000680670"/>
    </source>
</evidence>
<dbReference type="EMBL" id="QYTW02000026">
    <property type="protein sequence ID" value="RST57911.1"/>
    <property type="molecule type" value="Genomic_DNA"/>
</dbReference>
<reference evidence="3 6" key="2">
    <citation type="submission" date="2021-03" db="EMBL/GenBank/DDBJ databases">
        <title>Antimicrobial resistance genes in bacteria isolated from Japanese honey, and their potential for conferring macrolide and lincosamide resistance in the American foulbrood pathogen Paenibacillus larvae.</title>
        <authorList>
            <person name="Okamoto M."/>
            <person name="Kumagai M."/>
            <person name="Kanamori H."/>
            <person name="Takamatsu D."/>
        </authorList>
    </citation>
    <scope>NUCLEOTIDE SEQUENCE [LARGE SCALE GENOMIC DNA]</scope>
    <source>
        <strain evidence="3 6">J6TS1</strain>
    </source>
</reference>
<evidence type="ECO:0000313" key="3">
    <source>
        <dbReference type="EMBL" id="GIN99243.1"/>
    </source>
</evidence>
<comment type="caution">
    <text evidence="4">The sequence shown here is derived from an EMBL/GenBank/DDBJ whole genome shotgun (WGS) entry which is preliminary data.</text>
</comment>
<protein>
    <recommendedName>
        <fullName evidence="2">VWFA domain-containing protein</fullName>
    </recommendedName>
</protein>